<dbReference type="Proteomes" id="UP000292082">
    <property type="component" value="Unassembled WGS sequence"/>
</dbReference>
<keyword evidence="2" id="KW-1185">Reference proteome</keyword>
<dbReference type="EMBL" id="ML145246">
    <property type="protein sequence ID" value="TBU52538.1"/>
    <property type="molecule type" value="Genomic_DNA"/>
</dbReference>
<accession>A0A4Q9PD21</accession>
<proteinExistence type="predicted"/>
<name>A0A4Q9PD21_9APHY</name>
<organism evidence="1 2">
    <name type="scientific">Dichomitus squalens</name>
    <dbReference type="NCBI Taxonomy" id="114155"/>
    <lineage>
        <taxon>Eukaryota</taxon>
        <taxon>Fungi</taxon>
        <taxon>Dikarya</taxon>
        <taxon>Basidiomycota</taxon>
        <taxon>Agaricomycotina</taxon>
        <taxon>Agaricomycetes</taxon>
        <taxon>Polyporales</taxon>
        <taxon>Polyporaceae</taxon>
        <taxon>Dichomitus</taxon>
    </lineage>
</organism>
<evidence type="ECO:0000313" key="2">
    <source>
        <dbReference type="Proteomes" id="UP000292082"/>
    </source>
</evidence>
<gene>
    <name evidence="1" type="ORF">BD310DRAFT_952650</name>
</gene>
<sequence>MVCEVLTRETTQLQAHMQPQSFGMLLAPRSTLRPPRSPDLACYPRCQSRPPALALARPSLSHVPAQAHADVHPILACLRHLSIPALLHA</sequence>
<evidence type="ECO:0000313" key="1">
    <source>
        <dbReference type="EMBL" id="TBU52538.1"/>
    </source>
</evidence>
<reference evidence="1 2" key="1">
    <citation type="submission" date="2019-01" db="EMBL/GenBank/DDBJ databases">
        <title>Draft genome sequences of three monokaryotic isolates of the white-rot basidiomycete fungus Dichomitus squalens.</title>
        <authorList>
            <consortium name="DOE Joint Genome Institute"/>
            <person name="Lopez S.C."/>
            <person name="Andreopoulos B."/>
            <person name="Pangilinan J."/>
            <person name="Lipzen A."/>
            <person name="Riley R."/>
            <person name="Ahrendt S."/>
            <person name="Ng V."/>
            <person name="Barry K."/>
            <person name="Daum C."/>
            <person name="Grigoriev I.V."/>
            <person name="Hilden K.S."/>
            <person name="Makela M.R."/>
            <person name="de Vries R.P."/>
        </authorList>
    </citation>
    <scope>NUCLEOTIDE SEQUENCE [LARGE SCALE GENOMIC DNA]</scope>
    <source>
        <strain evidence="1 2">CBS 464.89</strain>
    </source>
</reference>
<protein>
    <submittedName>
        <fullName evidence="1">Uncharacterized protein</fullName>
    </submittedName>
</protein>
<dbReference type="AlphaFoldDB" id="A0A4Q9PD21"/>